<feature type="non-terminal residue" evidence="2">
    <location>
        <position position="1"/>
    </location>
</feature>
<protein>
    <submittedName>
        <fullName evidence="2">Protein argonaute MEL1</fullName>
    </submittedName>
</protein>
<name>A0A371GWF1_MUCPR</name>
<dbReference type="Pfam" id="PF08699">
    <property type="entry name" value="ArgoL1"/>
    <property type="match status" value="1"/>
</dbReference>
<comment type="caution">
    <text evidence="2">The sequence shown here is derived from an EMBL/GenBank/DDBJ whole genome shotgun (WGS) entry which is preliminary data.</text>
</comment>
<gene>
    <name evidence="2" type="primary">MEL1</name>
    <name evidence="2" type="ORF">CR513_22692</name>
</gene>
<dbReference type="CDD" id="cd02846">
    <property type="entry name" value="PAZ_argonaute_like"/>
    <property type="match status" value="1"/>
</dbReference>
<accession>A0A371GWF1</accession>
<dbReference type="InterPro" id="IPR032474">
    <property type="entry name" value="Argonaute_N"/>
</dbReference>
<dbReference type="GO" id="GO:0003723">
    <property type="term" value="F:RNA binding"/>
    <property type="evidence" value="ECO:0007669"/>
    <property type="project" value="InterPro"/>
</dbReference>
<evidence type="ECO:0000259" key="1">
    <source>
        <dbReference type="PROSITE" id="PS50821"/>
    </source>
</evidence>
<sequence>LNVGVPTYLCGRRVSFTPEIISKKVSRDVISLLVQAHRESALGNRLPAFDGRKSLFTAGPFPFESKEFVIKLVDDDNRQGSSSARRRRDREYRVTIRYANKTDLHHLFEFLSRRQLDCPQETIQALDVVLRATPSQHYNVVGRSFFSPVLGQTGSLGSGTEYWRGYYQSLRPTQMGLSLNIDVSARAFYEPIPVIEFIEKHFNLNPTRPFSDHDRVKVKKALRGVKVEVTHGQNLRRYKVTGLTTEPLRQLTFTVDDNSTKMSVVQYFREKYNISLKFSALPALQAGSDSKPIYLPMEVYLCTTLPLCQIMAGQRYTKKLNEDQVTALLRATCQRPRDRENNIRQVVRQSNFSTDKFVRTFGIKVKEELTLIEARVLPPPMLKYHETGKESHVEPWMGQWNMINKCFISICSVFIINFQSKELIPCDML</sequence>
<dbReference type="EMBL" id="QJKJ01004262">
    <property type="protein sequence ID" value="RDX94875.1"/>
    <property type="molecule type" value="Genomic_DNA"/>
</dbReference>
<dbReference type="OrthoDB" id="1650764at2759"/>
<feature type="domain" description="PAZ" evidence="1">
    <location>
        <begin position="193"/>
        <end position="304"/>
    </location>
</feature>
<dbReference type="Pfam" id="PF02170">
    <property type="entry name" value="PAZ"/>
    <property type="match status" value="1"/>
</dbReference>
<dbReference type="STRING" id="157652.A0A371GWF1"/>
<dbReference type="SMART" id="SM01163">
    <property type="entry name" value="DUF1785"/>
    <property type="match status" value="1"/>
</dbReference>
<organism evidence="2 3">
    <name type="scientific">Mucuna pruriens</name>
    <name type="common">Velvet bean</name>
    <name type="synonym">Dolichos pruriens</name>
    <dbReference type="NCBI Taxonomy" id="157652"/>
    <lineage>
        <taxon>Eukaryota</taxon>
        <taxon>Viridiplantae</taxon>
        <taxon>Streptophyta</taxon>
        <taxon>Embryophyta</taxon>
        <taxon>Tracheophyta</taxon>
        <taxon>Spermatophyta</taxon>
        <taxon>Magnoliopsida</taxon>
        <taxon>eudicotyledons</taxon>
        <taxon>Gunneridae</taxon>
        <taxon>Pentapetalae</taxon>
        <taxon>rosids</taxon>
        <taxon>fabids</taxon>
        <taxon>Fabales</taxon>
        <taxon>Fabaceae</taxon>
        <taxon>Papilionoideae</taxon>
        <taxon>50 kb inversion clade</taxon>
        <taxon>NPAAA clade</taxon>
        <taxon>indigoferoid/millettioid clade</taxon>
        <taxon>Phaseoleae</taxon>
        <taxon>Mucuna</taxon>
    </lineage>
</organism>
<dbReference type="SMART" id="SM00949">
    <property type="entry name" value="PAZ"/>
    <property type="match status" value="1"/>
</dbReference>
<dbReference type="SUPFAM" id="SSF101690">
    <property type="entry name" value="PAZ domain"/>
    <property type="match status" value="1"/>
</dbReference>
<dbReference type="InterPro" id="IPR036085">
    <property type="entry name" value="PAZ_dom_sf"/>
</dbReference>
<dbReference type="Pfam" id="PF16488">
    <property type="entry name" value="ArgoL2"/>
    <property type="match status" value="1"/>
</dbReference>
<dbReference type="InterPro" id="IPR032472">
    <property type="entry name" value="ArgoL2"/>
</dbReference>
<dbReference type="InterPro" id="IPR014811">
    <property type="entry name" value="ArgoL1"/>
</dbReference>
<reference evidence="2" key="1">
    <citation type="submission" date="2018-05" db="EMBL/GenBank/DDBJ databases">
        <title>Draft genome of Mucuna pruriens seed.</title>
        <authorList>
            <person name="Nnadi N.E."/>
            <person name="Vos R."/>
            <person name="Hasami M.H."/>
            <person name="Devisetty U.K."/>
            <person name="Aguiy J.C."/>
        </authorList>
    </citation>
    <scope>NUCLEOTIDE SEQUENCE [LARGE SCALE GENOMIC DNA]</scope>
    <source>
        <strain evidence="2">JCA_2017</strain>
    </source>
</reference>
<dbReference type="Gene3D" id="2.170.260.10">
    <property type="entry name" value="paz domain"/>
    <property type="match status" value="1"/>
</dbReference>
<dbReference type="Proteomes" id="UP000257109">
    <property type="component" value="Unassembled WGS sequence"/>
</dbReference>
<evidence type="ECO:0000313" key="3">
    <source>
        <dbReference type="Proteomes" id="UP000257109"/>
    </source>
</evidence>
<keyword evidence="3" id="KW-1185">Reference proteome</keyword>
<dbReference type="Pfam" id="PF16486">
    <property type="entry name" value="ArgoN"/>
    <property type="match status" value="1"/>
</dbReference>
<dbReference type="PROSITE" id="PS50821">
    <property type="entry name" value="PAZ"/>
    <property type="match status" value="1"/>
</dbReference>
<dbReference type="InterPro" id="IPR003100">
    <property type="entry name" value="PAZ_dom"/>
</dbReference>
<feature type="non-terminal residue" evidence="2">
    <location>
        <position position="429"/>
    </location>
</feature>
<proteinExistence type="predicted"/>
<evidence type="ECO:0000313" key="2">
    <source>
        <dbReference type="EMBL" id="RDX94875.1"/>
    </source>
</evidence>
<dbReference type="PANTHER" id="PTHR22891">
    <property type="entry name" value="EUKARYOTIC TRANSLATION INITIATION FACTOR 2C"/>
    <property type="match status" value="1"/>
</dbReference>
<dbReference type="AlphaFoldDB" id="A0A371GWF1"/>